<dbReference type="InterPro" id="IPR036259">
    <property type="entry name" value="MFS_trans_sf"/>
</dbReference>
<keyword evidence="2" id="KW-0813">Transport</keyword>
<keyword evidence="4 7" id="KW-0812">Transmembrane</keyword>
<dbReference type="Proteomes" id="UP000001017">
    <property type="component" value="Chromosome"/>
</dbReference>
<feature type="transmembrane region" description="Helical" evidence="7">
    <location>
        <begin position="294"/>
        <end position="314"/>
    </location>
</feature>
<dbReference type="STRING" id="273116.gene:9381986"/>
<evidence type="ECO:0000256" key="5">
    <source>
        <dbReference type="ARBA" id="ARBA00022989"/>
    </source>
</evidence>
<evidence type="ECO:0000256" key="2">
    <source>
        <dbReference type="ARBA" id="ARBA00022448"/>
    </source>
</evidence>
<gene>
    <name evidence="9" type="ORF">TVG1213986</name>
</gene>
<feature type="transmembrane region" description="Helical" evidence="7">
    <location>
        <begin position="35"/>
        <end position="60"/>
    </location>
</feature>
<feature type="transmembrane region" description="Helical" evidence="7">
    <location>
        <begin position="326"/>
        <end position="345"/>
    </location>
</feature>
<protein>
    <submittedName>
        <fullName evidence="9">Shikimate transporter</fullName>
    </submittedName>
</protein>
<dbReference type="HOGENOM" id="CLU_001265_39_5_2"/>
<feature type="transmembrane region" description="Helical" evidence="7">
    <location>
        <begin position="357"/>
        <end position="379"/>
    </location>
</feature>
<reference evidence="9 10" key="2">
    <citation type="journal article" date="2000" name="Proc. Natl. Acad. Sci. U.S.A.">
        <title>Archaeal adaptation to higher temperatures revealed by genomic sequence of Thermoplasma volcanium.</title>
        <authorList>
            <person name="Kawashima T."/>
            <person name="Amano N."/>
            <person name="Koike H."/>
            <person name="Makino S."/>
            <person name="Higuchi S."/>
            <person name="Kawashima-Ohya Y."/>
            <person name="Watanabe K."/>
            <person name="Yamazaki M."/>
            <person name="Kanehori K."/>
            <person name="Kawamoto T."/>
            <person name="Nunoshiba T."/>
            <person name="Yamamoto Y."/>
            <person name="Aramaki H."/>
            <person name="Makino K."/>
            <person name="Suzuki M."/>
        </authorList>
    </citation>
    <scope>NUCLEOTIDE SEQUENCE [LARGE SCALE GENOMIC DNA]</scope>
    <source>
        <strain evidence="10">ATCC 51530 / DSM 4299 / JCM 9571 / NBRC 15438 / GSS1</strain>
    </source>
</reference>
<feature type="transmembrane region" description="Helical" evidence="7">
    <location>
        <begin position="66"/>
        <end position="91"/>
    </location>
</feature>
<keyword evidence="6 7" id="KW-0472">Membrane</keyword>
<dbReference type="GO" id="GO:0022857">
    <property type="term" value="F:transmembrane transporter activity"/>
    <property type="evidence" value="ECO:0007669"/>
    <property type="project" value="InterPro"/>
</dbReference>
<evidence type="ECO:0000259" key="8">
    <source>
        <dbReference type="PROSITE" id="PS50850"/>
    </source>
</evidence>
<keyword evidence="3" id="KW-1003">Cell membrane</keyword>
<keyword evidence="10" id="KW-1185">Reference proteome</keyword>
<accession>Q979H6</accession>
<dbReference type="KEGG" id="tvo:TVG1213986"/>
<proteinExistence type="predicted"/>
<dbReference type="Pfam" id="PF07690">
    <property type="entry name" value="MFS_1"/>
    <property type="match status" value="1"/>
</dbReference>
<dbReference type="InterPro" id="IPR011701">
    <property type="entry name" value="MFS"/>
</dbReference>
<organism evidence="9 10">
    <name type="scientific">Thermoplasma volcanium (strain ATCC 51530 / DSM 4299 / JCM 9571 / NBRC 15438 / GSS1)</name>
    <dbReference type="NCBI Taxonomy" id="273116"/>
    <lineage>
        <taxon>Archaea</taxon>
        <taxon>Methanobacteriati</taxon>
        <taxon>Thermoplasmatota</taxon>
        <taxon>Thermoplasmata</taxon>
        <taxon>Thermoplasmatales</taxon>
        <taxon>Thermoplasmataceae</taxon>
        <taxon>Thermoplasma</taxon>
    </lineage>
</organism>
<feature type="transmembrane region" description="Helical" evidence="7">
    <location>
        <begin position="260"/>
        <end position="282"/>
    </location>
</feature>
<dbReference type="PROSITE" id="PS50850">
    <property type="entry name" value="MFS"/>
    <property type="match status" value="1"/>
</dbReference>
<sequence length="461" mass="50274">MLRVDVAMADTTNIEGFKALERFGRDSAKATGSQFLGFLLDSFDLTMILSIAPVVAAVLLPPSSPLIAVFSVILAYSLTIIFRPVGSAIFGHIGDRLGRRTDLIITVLGLGIVSALTSALPTYASVGILSFVLFIIIRIFVGIFAGGEYSAGHPFVMEWTPFRWRGLISGLVQGGFSFGALAAAATVAVFTHIYGETGLVSYAWRYLFLTTLIPAAIALAIRLSMKDTPIFTELKEKNKIRRSPFIDLFKKPVRKDFLQVMIWMTGMFFYAYALFAYVPTILEHAPSAWSSNLGLATTVYTIGTAGAFFGAFGFGIASQKVGRRKLTLIWAIMTIIISVPMYYGLMRAAELGNVPLAVLMSIIIGIVTQGPWGIVPVYLSERFKTAVRASGVGFGYSSGIFIGGWFSIYVPLMHNYLFKSIDTSTNIWFSTAVLLMIGAIIIFIGQWIGPETLGTRLRSVE</sequence>
<feature type="transmembrane region" description="Helical" evidence="7">
    <location>
        <begin position="167"/>
        <end position="194"/>
    </location>
</feature>
<dbReference type="Gene3D" id="1.20.1250.20">
    <property type="entry name" value="MFS general substrate transporter like domains"/>
    <property type="match status" value="2"/>
</dbReference>
<dbReference type="PANTHER" id="PTHR43045:SF1">
    <property type="entry name" value="SHIKIMATE TRANSPORTER"/>
    <property type="match status" value="1"/>
</dbReference>
<dbReference type="SUPFAM" id="SSF103473">
    <property type="entry name" value="MFS general substrate transporter"/>
    <property type="match status" value="1"/>
</dbReference>
<dbReference type="PANTHER" id="PTHR43045">
    <property type="entry name" value="SHIKIMATE TRANSPORTER"/>
    <property type="match status" value="1"/>
</dbReference>
<evidence type="ECO:0000256" key="7">
    <source>
        <dbReference type="SAM" id="Phobius"/>
    </source>
</evidence>
<evidence type="ECO:0000256" key="3">
    <source>
        <dbReference type="ARBA" id="ARBA00022475"/>
    </source>
</evidence>
<comment type="subcellular location">
    <subcellularLocation>
        <location evidence="1">Cell membrane</location>
        <topology evidence="1">Multi-pass membrane protein</topology>
    </subcellularLocation>
</comment>
<evidence type="ECO:0000256" key="4">
    <source>
        <dbReference type="ARBA" id="ARBA00022692"/>
    </source>
</evidence>
<dbReference type="PaxDb" id="273116-14325423"/>
<dbReference type="PhylomeDB" id="Q979H6"/>
<feature type="domain" description="Major facilitator superfamily (MFS) profile" evidence="8">
    <location>
        <begin position="30"/>
        <end position="450"/>
    </location>
</feature>
<evidence type="ECO:0000313" key="10">
    <source>
        <dbReference type="Proteomes" id="UP000001017"/>
    </source>
</evidence>
<feature type="transmembrane region" description="Helical" evidence="7">
    <location>
        <begin position="126"/>
        <end position="146"/>
    </location>
</feature>
<dbReference type="AlphaFoldDB" id="Q979H6"/>
<dbReference type="EMBL" id="BA000011">
    <property type="protein sequence ID" value="BAB60327.1"/>
    <property type="molecule type" value="Genomic_DNA"/>
</dbReference>
<name>Q979H6_THEVO</name>
<dbReference type="eggNOG" id="arCOG02691">
    <property type="taxonomic scope" value="Archaea"/>
</dbReference>
<dbReference type="PROSITE" id="PS00217">
    <property type="entry name" value="SUGAR_TRANSPORT_2"/>
    <property type="match status" value="1"/>
</dbReference>
<evidence type="ECO:0000256" key="1">
    <source>
        <dbReference type="ARBA" id="ARBA00004651"/>
    </source>
</evidence>
<dbReference type="InterPro" id="IPR020846">
    <property type="entry name" value="MFS_dom"/>
</dbReference>
<feature type="transmembrane region" description="Helical" evidence="7">
    <location>
        <begin position="427"/>
        <end position="448"/>
    </location>
</feature>
<keyword evidence="5 7" id="KW-1133">Transmembrane helix</keyword>
<feature type="transmembrane region" description="Helical" evidence="7">
    <location>
        <begin position="206"/>
        <end position="225"/>
    </location>
</feature>
<dbReference type="InterPro" id="IPR005829">
    <property type="entry name" value="Sugar_transporter_CS"/>
</dbReference>
<feature type="transmembrane region" description="Helical" evidence="7">
    <location>
        <begin position="103"/>
        <end position="120"/>
    </location>
</feature>
<reference evidence="9 10" key="1">
    <citation type="journal article" date="1999" name="Proc. Jpn. Acad.">
        <title>Determination of the complete genomic DNA sequence of Thermoplasma volvanium GSS1.</title>
        <authorList>
            <person name="Kawashima T."/>
            <person name="Yamamoto Y."/>
            <person name="Aramaki H."/>
            <person name="Nunoshiba T."/>
            <person name="Kawamoto T."/>
            <person name="Watanabe K."/>
            <person name="Yamazaki M."/>
            <person name="Kanehori K."/>
            <person name="Amano N."/>
            <person name="Ohya Y."/>
            <person name="Makino K."/>
            <person name="Suzuki M."/>
        </authorList>
    </citation>
    <scope>NUCLEOTIDE SEQUENCE [LARGE SCALE GENOMIC DNA]</scope>
    <source>
        <strain evidence="10">ATCC 51530 / DSM 4299 / JCM 9571 / NBRC 15438 / GSS1</strain>
    </source>
</reference>
<evidence type="ECO:0000256" key="6">
    <source>
        <dbReference type="ARBA" id="ARBA00023136"/>
    </source>
</evidence>
<feature type="transmembrane region" description="Helical" evidence="7">
    <location>
        <begin position="391"/>
        <end position="412"/>
    </location>
</feature>
<evidence type="ECO:0000313" key="9">
    <source>
        <dbReference type="EMBL" id="BAB60327.1"/>
    </source>
</evidence>
<dbReference type="GO" id="GO:0005886">
    <property type="term" value="C:plasma membrane"/>
    <property type="evidence" value="ECO:0007669"/>
    <property type="project" value="UniProtKB-SubCell"/>
</dbReference>